<dbReference type="EMBL" id="BKZW01000003">
    <property type="protein sequence ID" value="GER91221.1"/>
    <property type="molecule type" value="Genomic_DNA"/>
</dbReference>
<evidence type="ECO:0000313" key="2">
    <source>
        <dbReference type="Proteomes" id="UP000326912"/>
    </source>
</evidence>
<name>A0A5J4KXK8_9CHLR</name>
<dbReference type="RefSeq" id="WP_151758882.1">
    <property type="nucleotide sequence ID" value="NZ_BKZW01000003.1"/>
</dbReference>
<accession>A0A5J4KXK8</accession>
<dbReference type="Pfam" id="PF07931">
    <property type="entry name" value="CPT"/>
    <property type="match status" value="1"/>
</dbReference>
<protein>
    <recommendedName>
        <fullName evidence="3">Phosphotransferase</fullName>
    </recommendedName>
</protein>
<keyword evidence="2" id="KW-1185">Reference proteome</keyword>
<dbReference type="Proteomes" id="UP000326912">
    <property type="component" value="Unassembled WGS sequence"/>
</dbReference>
<evidence type="ECO:0008006" key="3">
    <source>
        <dbReference type="Google" id="ProtNLM"/>
    </source>
</evidence>
<reference evidence="1 2" key="1">
    <citation type="submission" date="2019-10" db="EMBL/GenBank/DDBJ databases">
        <title>Dictyobacter vulcani sp. nov., within the class Ktedonobacteria, isolated from soil of volcanic Mt. Zao.</title>
        <authorList>
            <person name="Zheng Y."/>
            <person name="Wang C.M."/>
            <person name="Sakai Y."/>
            <person name="Abe K."/>
            <person name="Yokota A."/>
            <person name="Yabe S."/>
        </authorList>
    </citation>
    <scope>NUCLEOTIDE SEQUENCE [LARGE SCALE GENOMIC DNA]</scope>
    <source>
        <strain evidence="1 2">W12</strain>
    </source>
</reference>
<organism evidence="1 2">
    <name type="scientific">Dictyobacter vulcani</name>
    <dbReference type="NCBI Taxonomy" id="2607529"/>
    <lineage>
        <taxon>Bacteria</taxon>
        <taxon>Bacillati</taxon>
        <taxon>Chloroflexota</taxon>
        <taxon>Ktedonobacteria</taxon>
        <taxon>Ktedonobacterales</taxon>
        <taxon>Dictyobacteraceae</taxon>
        <taxon>Dictyobacter</taxon>
    </lineage>
</organism>
<proteinExistence type="predicted"/>
<gene>
    <name evidence="1" type="ORF">KDW_53830</name>
</gene>
<evidence type="ECO:0000313" key="1">
    <source>
        <dbReference type="EMBL" id="GER91221.1"/>
    </source>
</evidence>
<sequence>MNNQQPAIIVVTGIMAAGKSTIAHLLAQRFQRGVHIEADMLQRMIVAGGKWVSQRDPGEPHGEAAQQLRLRLKNMCLLGKSFFEAGFIVVLDDIILGDRWQHLQEELNGVPFSLVVLAPHVDIVTQQRDRQRSKPARGSAWATYLDRELRTSMAGIGLWIDNTEQTPEETVTEILQSLQAE</sequence>
<comment type="caution">
    <text evidence="1">The sequence shown here is derived from an EMBL/GenBank/DDBJ whole genome shotgun (WGS) entry which is preliminary data.</text>
</comment>
<dbReference type="Gene3D" id="3.40.50.300">
    <property type="entry name" value="P-loop containing nucleotide triphosphate hydrolases"/>
    <property type="match status" value="1"/>
</dbReference>
<dbReference type="InterPro" id="IPR027417">
    <property type="entry name" value="P-loop_NTPase"/>
</dbReference>
<dbReference type="SUPFAM" id="SSF52540">
    <property type="entry name" value="P-loop containing nucleoside triphosphate hydrolases"/>
    <property type="match status" value="1"/>
</dbReference>
<dbReference type="AlphaFoldDB" id="A0A5J4KXK8"/>